<evidence type="ECO:0000256" key="2">
    <source>
        <dbReference type="ARBA" id="ARBA00021245"/>
    </source>
</evidence>
<evidence type="ECO:0000256" key="6">
    <source>
        <dbReference type="ARBA" id="ARBA00023163"/>
    </source>
</evidence>
<comment type="function">
    <text evidence="7">Sigma factors are initiation factors that promote the attachment of RNA polymerase to specific initiation sites and are then released. Sigma-S contributes to the protection against external stress, thus playing a role in cellular fitness and survival.</text>
</comment>
<dbReference type="Gene3D" id="1.20.120.1810">
    <property type="match status" value="1"/>
</dbReference>
<dbReference type="InterPro" id="IPR014284">
    <property type="entry name" value="RNA_pol_sigma-70_dom"/>
</dbReference>
<dbReference type="Pfam" id="PF04542">
    <property type="entry name" value="Sigma70_r2"/>
    <property type="match status" value="1"/>
</dbReference>
<proteinExistence type="inferred from homology"/>
<evidence type="ECO:0000256" key="1">
    <source>
        <dbReference type="ARBA" id="ARBA00007788"/>
    </source>
</evidence>
<dbReference type="NCBIfam" id="TIGR02937">
    <property type="entry name" value="sigma70-ECF"/>
    <property type="match status" value="1"/>
</dbReference>
<dbReference type="InterPro" id="IPR016371">
    <property type="entry name" value="RNA_pol_sigma-H_factor"/>
</dbReference>
<accession>A0ABU4WD84</accession>
<sequence>MTDDDLLLKAKNGNHEAMEKVINQYQKLVYKNSQNFFLRGGEGNDLEQEGYIGLIKAIKAYKPNTEASFATFANLCIRRQLITTIKKANTDKHKIFNDSIIKDSYSENIEKIDYKTLSLCFHTPEELLLGKELVELLNNYLDKNLSDFEKQVFSHLIQQKTYIEIAILLNNTPKCIDNTIQRIKKKVKRYLNIYME</sequence>
<protein>
    <recommendedName>
        <fullName evidence="2">RNA polymerase sigma factor SigS</fullName>
    </recommendedName>
</protein>
<dbReference type="PANTHER" id="PTHR30385:SF1">
    <property type="entry name" value="RNA POLYMERASE SIGMA-H FACTOR"/>
    <property type="match status" value="1"/>
</dbReference>
<evidence type="ECO:0000313" key="10">
    <source>
        <dbReference type="Proteomes" id="UP001279681"/>
    </source>
</evidence>
<dbReference type="PANTHER" id="PTHR30385">
    <property type="entry name" value="SIGMA FACTOR F FLAGELLAR"/>
    <property type="match status" value="1"/>
</dbReference>
<name>A0ABU4WD84_9FUSO</name>
<evidence type="ECO:0000256" key="3">
    <source>
        <dbReference type="ARBA" id="ARBA00023015"/>
    </source>
</evidence>
<dbReference type="SUPFAM" id="SSF46894">
    <property type="entry name" value="C-terminal effector domain of the bipartite response regulators"/>
    <property type="match status" value="1"/>
</dbReference>
<dbReference type="InterPro" id="IPR007627">
    <property type="entry name" value="RNA_pol_sigma70_r2"/>
</dbReference>
<keyword evidence="4" id="KW-0731">Sigma factor</keyword>
<evidence type="ECO:0000313" key="9">
    <source>
        <dbReference type="EMBL" id="MDX8337501.1"/>
    </source>
</evidence>
<dbReference type="InterPro" id="IPR013325">
    <property type="entry name" value="RNA_pol_sigma_r2"/>
</dbReference>
<keyword evidence="5" id="KW-0238">DNA-binding</keyword>
<dbReference type="Proteomes" id="UP001279681">
    <property type="component" value="Unassembled WGS sequence"/>
</dbReference>
<dbReference type="RefSeq" id="WP_320314824.1">
    <property type="nucleotide sequence ID" value="NZ_JAVIKH010000062.1"/>
</dbReference>
<dbReference type="EMBL" id="JAVIKH010000062">
    <property type="protein sequence ID" value="MDX8337501.1"/>
    <property type="molecule type" value="Genomic_DNA"/>
</dbReference>
<dbReference type="SUPFAM" id="SSF88946">
    <property type="entry name" value="Sigma2 domain of RNA polymerase sigma factors"/>
    <property type="match status" value="1"/>
</dbReference>
<organism evidence="9 10">
    <name type="scientific">Candidatus Cetobacterium colombiensis</name>
    <dbReference type="NCBI Taxonomy" id="3073100"/>
    <lineage>
        <taxon>Bacteria</taxon>
        <taxon>Fusobacteriati</taxon>
        <taxon>Fusobacteriota</taxon>
        <taxon>Fusobacteriia</taxon>
        <taxon>Fusobacteriales</taxon>
        <taxon>Fusobacteriaceae</taxon>
        <taxon>Cetobacterium</taxon>
    </lineage>
</organism>
<comment type="caution">
    <text evidence="9">The sequence shown here is derived from an EMBL/GenBank/DDBJ whole genome shotgun (WGS) entry which is preliminary data.</text>
</comment>
<evidence type="ECO:0000256" key="5">
    <source>
        <dbReference type="ARBA" id="ARBA00023125"/>
    </source>
</evidence>
<dbReference type="InterPro" id="IPR016032">
    <property type="entry name" value="Sig_transdc_resp-reg_C-effctor"/>
</dbReference>
<evidence type="ECO:0000256" key="4">
    <source>
        <dbReference type="ARBA" id="ARBA00023082"/>
    </source>
</evidence>
<evidence type="ECO:0000259" key="8">
    <source>
        <dbReference type="Pfam" id="PF04542"/>
    </source>
</evidence>
<keyword evidence="6" id="KW-0804">Transcription</keyword>
<reference evidence="10" key="1">
    <citation type="submission" date="2023-07" db="EMBL/GenBank/DDBJ databases">
        <authorList>
            <person name="Colorado M.A."/>
            <person name="Villamil L.M."/>
            <person name="Melo J.F."/>
            <person name="Rodriguez J.A."/>
            <person name="Ruiz R.Y."/>
        </authorList>
    </citation>
    <scope>NUCLEOTIDE SEQUENCE [LARGE SCALE GENOMIC DNA]</scope>
    <source>
        <strain evidence="10">C33</strain>
    </source>
</reference>
<comment type="similarity">
    <text evidence="1">Belongs to the sigma-70 factor family.</text>
</comment>
<gene>
    <name evidence="9" type="ORF">RFV38_13535</name>
</gene>
<feature type="domain" description="RNA polymerase sigma-70 region 2" evidence="8">
    <location>
        <begin position="22"/>
        <end position="89"/>
    </location>
</feature>
<evidence type="ECO:0000256" key="7">
    <source>
        <dbReference type="ARBA" id="ARBA00024701"/>
    </source>
</evidence>
<keyword evidence="3" id="KW-0805">Transcription regulation</keyword>
<dbReference type="PIRSF" id="PIRSF002939">
    <property type="entry name" value="RNA_polymerase_sigma-H_factor"/>
    <property type="match status" value="1"/>
</dbReference>
<keyword evidence="10" id="KW-1185">Reference proteome</keyword>